<feature type="compositionally biased region" description="Basic and acidic residues" evidence="1">
    <location>
        <begin position="129"/>
        <end position="142"/>
    </location>
</feature>
<reference evidence="2" key="1">
    <citation type="submission" date="2023-10" db="EMBL/GenBank/DDBJ databases">
        <title>Genome assemblies of two species of porcelain crab, Petrolisthes cinctipes and Petrolisthes manimaculis (Anomura: Porcellanidae).</title>
        <authorList>
            <person name="Angst P."/>
        </authorList>
    </citation>
    <scope>NUCLEOTIDE SEQUENCE</scope>
    <source>
        <strain evidence="2">PB745_01</strain>
        <tissue evidence="2">Gill</tissue>
    </source>
</reference>
<evidence type="ECO:0000313" key="3">
    <source>
        <dbReference type="Proteomes" id="UP001286313"/>
    </source>
</evidence>
<name>A0AAE1KBB2_PETCI</name>
<dbReference type="AlphaFoldDB" id="A0AAE1KBB2"/>
<keyword evidence="3" id="KW-1185">Reference proteome</keyword>
<dbReference type="Proteomes" id="UP001286313">
    <property type="component" value="Unassembled WGS sequence"/>
</dbReference>
<protein>
    <submittedName>
        <fullName evidence="2">Uncharacterized protein</fullName>
    </submittedName>
</protein>
<gene>
    <name evidence="2" type="ORF">Pcinc_025860</name>
</gene>
<dbReference type="EMBL" id="JAWQEG010002943">
    <property type="protein sequence ID" value="KAK3868822.1"/>
    <property type="molecule type" value="Genomic_DNA"/>
</dbReference>
<proteinExistence type="predicted"/>
<feature type="region of interest" description="Disordered" evidence="1">
    <location>
        <begin position="100"/>
        <end position="142"/>
    </location>
</feature>
<sequence>MYGHPQLNDLNEARYVIFNKMTGSVNNINSLANVKRINCALLPPCTNTLQKKIQRVQYLRTLWHHADMRNPSDGIDPTSFGWKKESTEFAPEWFDGSSVPLALIQDNTPTDETQLDKSMDSDHDDLDEQWTKDKSESETDVE</sequence>
<comment type="caution">
    <text evidence="2">The sequence shown here is derived from an EMBL/GenBank/DDBJ whole genome shotgun (WGS) entry which is preliminary data.</text>
</comment>
<accession>A0AAE1KBB2</accession>
<organism evidence="2 3">
    <name type="scientific">Petrolisthes cinctipes</name>
    <name type="common">Flat porcelain crab</name>
    <dbReference type="NCBI Taxonomy" id="88211"/>
    <lineage>
        <taxon>Eukaryota</taxon>
        <taxon>Metazoa</taxon>
        <taxon>Ecdysozoa</taxon>
        <taxon>Arthropoda</taxon>
        <taxon>Crustacea</taxon>
        <taxon>Multicrustacea</taxon>
        <taxon>Malacostraca</taxon>
        <taxon>Eumalacostraca</taxon>
        <taxon>Eucarida</taxon>
        <taxon>Decapoda</taxon>
        <taxon>Pleocyemata</taxon>
        <taxon>Anomura</taxon>
        <taxon>Galatheoidea</taxon>
        <taxon>Porcellanidae</taxon>
        <taxon>Petrolisthes</taxon>
    </lineage>
</organism>
<evidence type="ECO:0000256" key="1">
    <source>
        <dbReference type="SAM" id="MobiDB-lite"/>
    </source>
</evidence>
<evidence type="ECO:0000313" key="2">
    <source>
        <dbReference type="EMBL" id="KAK3868822.1"/>
    </source>
</evidence>